<gene>
    <name evidence="2" type="ORF">NDU88_005052</name>
</gene>
<comment type="caution">
    <text evidence="2">The sequence shown here is derived from an EMBL/GenBank/DDBJ whole genome shotgun (WGS) entry which is preliminary data.</text>
</comment>
<evidence type="ECO:0008006" key="4">
    <source>
        <dbReference type="Google" id="ProtNLM"/>
    </source>
</evidence>
<feature type="coiled-coil region" evidence="1">
    <location>
        <begin position="9"/>
        <end position="43"/>
    </location>
</feature>
<name>A0AAV7L038_PLEWA</name>
<proteinExistence type="predicted"/>
<keyword evidence="1" id="KW-0175">Coiled coil</keyword>
<evidence type="ECO:0000313" key="3">
    <source>
        <dbReference type="Proteomes" id="UP001066276"/>
    </source>
</evidence>
<dbReference type="EMBL" id="JANPWB010000016">
    <property type="protein sequence ID" value="KAJ1084912.1"/>
    <property type="molecule type" value="Genomic_DNA"/>
</dbReference>
<dbReference type="Proteomes" id="UP001066276">
    <property type="component" value="Chromosome 12"/>
</dbReference>
<accession>A0AAV7L038</accession>
<dbReference type="AlphaFoldDB" id="A0AAV7L038"/>
<sequence length="179" mass="20290">MSILSPLQIKEANAHLVALHRRVAELEQRLGTTEETVREQAESLIRKDEQFRTTIREITEGKDREIANLQERFLRSEETAQKLLGVIKEKDDVISQLTHRSQLLSKICQSRPLLDSLLLYMAEGERLGAFPGSDLSSESPVIFRVPQSNGVLISNDHFSLCENDSEDQELEKTLFGTTV</sequence>
<keyword evidence="3" id="KW-1185">Reference proteome</keyword>
<reference evidence="2" key="1">
    <citation type="journal article" date="2022" name="bioRxiv">
        <title>Sequencing and chromosome-scale assembly of the giantPleurodeles waltlgenome.</title>
        <authorList>
            <person name="Brown T."/>
            <person name="Elewa A."/>
            <person name="Iarovenko S."/>
            <person name="Subramanian E."/>
            <person name="Araus A.J."/>
            <person name="Petzold A."/>
            <person name="Susuki M."/>
            <person name="Suzuki K.-i.T."/>
            <person name="Hayashi T."/>
            <person name="Toyoda A."/>
            <person name="Oliveira C."/>
            <person name="Osipova E."/>
            <person name="Leigh N.D."/>
            <person name="Simon A."/>
            <person name="Yun M.H."/>
        </authorList>
    </citation>
    <scope>NUCLEOTIDE SEQUENCE</scope>
    <source>
        <strain evidence="2">20211129_DDA</strain>
        <tissue evidence="2">Liver</tissue>
    </source>
</reference>
<protein>
    <recommendedName>
        <fullName evidence="4">Vimentin-type intermediate filament-associated coiled-coil protein</fullName>
    </recommendedName>
</protein>
<evidence type="ECO:0000313" key="2">
    <source>
        <dbReference type="EMBL" id="KAJ1084912.1"/>
    </source>
</evidence>
<evidence type="ECO:0000256" key="1">
    <source>
        <dbReference type="SAM" id="Coils"/>
    </source>
</evidence>
<organism evidence="2 3">
    <name type="scientific">Pleurodeles waltl</name>
    <name type="common">Iberian ribbed newt</name>
    <dbReference type="NCBI Taxonomy" id="8319"/>
    <lineage>
        <taxon>Eukaryota</taxon>
        <taxon>Metazoa</taxon>
        <taxon>Chordata</taxon>
        <taxon>Craniata</taxon>
        <taxon>Vertebrata</taxon>
        <taxon>Euteleostomi</taxon>
        <taxon>Amphibia</taxon>
        <taxon>Batrachia</taxon>
        <taxon>Caudata</taxon>
        <taxon>Salamandroidea</taxon>
        <taxon>Salamandridae</taxon>
        <taxon>Pleurodelinae</taxon>
        <taxon>Pleurodeles</taxon>
    </lineage>
</organism>